<accession>A0ABV6UYK3</accession>
<dbReference type="CDD" id="cd06170">
    <property type="entry name" value="LuxR_C_like"/>
    <property type="match status" value="1"/>
</dbReference>
<dbReference type="Pfam" id="PF00072">
    <property type="entry name" value="Response_reg"/>
    <property type="match status" value="1"/>
</dbReference>
<keyword evidence="4" id="KW-0804">Transcription</keyword>
<evidence type="ECO:0000259" key="6">
    <source>
        <dbReference type="PROSITE" id="PS50043"/>
    </source>
</evidence>
<dbReference type="SMART" id="SM00421">
    <property type="entry name" value="HTH_LUXR"/>
    <property type="match status" value="1"/>
</dbReference>
<dbReference type="PANTHER" id="PTHR43214">
    <property type="entry name" value="TWO-COMPONENT RESPONSE REGULATOR"/>
    <property type="match status" value="1"/>
</dbReference>
<dbReference type="InterPro" id="IPR058245">
    <property type="entry name" value="NreC/VraR/RcsB-like_REC"/>
</dbReference>
<evidence type="ECO:0000256" key="1">
    <source>
        <dbReference type="ARBA" id="ARBA00022553"/>
    </source>
</evidence>
<dbReference type="RefSeq" id="WP_030261561.1">
    <property type="nucleotide sequence ID" value="NZ_JBHEZZ010000030.1"/>
</dbReference>
<dbReference type="PROSITE" id="PS50043">
    <property type="entry name" value="HTH_LUXR_2"/>
    <property type="match status" value="1"/>
</dbReference>
<protein>
    <submittedName>
        <fullName evidence="8">Response regulator</fullName>
    </submittedName>
</protein>
<evidence type="ECO:0000259" key="7">
    <source>
        <dbReference type="PROSITE" id="PS50110"/>
    </source>
</evidence>
<comment type="caution">
    <text evidence="8">The sequence shown here is derived from an EMBL/GenBank/DDBJ whole genome shotgun (WGS) entry which is preliminary data.</text>
</comment>
<dbReference type="EMBL" id="JBHEZZ010000030">
    <property type="protein sequence ID" value="MFC1406548.1"/>
    <property type="molecule type" value="Genomic_DNA"/>
</dbReference>
<evidence type="ECO:0000313" key="9">
    <source>
        <dbReference type="Proteomes" id="UP001592528"/>
    </source>
</evidence>
<dbReference type="PROSITE" id="PS00622">
    <property type="entry name" value="HTH_LUXR_1"/>
    <property type="match status" value="1"/>
</dbReference>
<dbReference type="Gene3D" id="3.40.50.2300">
    <property type="match status" value="1"/>
</dbReference>
<keyword evidence="3" id="KW-0238">DNA-binding</keyword>
<dbReference type="PANTHER" id="PTHR43214:SF24">
    <property type="entry name" value="TRANSCRIPTIONAL REGULATORY PROTEIN NARL-RELATED"/>
    <property type="match status" value="1"/>
</dbReference>
<dbReference type="InterPro" id="IPR000792">
    <property type="entry name" value="Tscrpt_reg_LuxR_C"/>
</dbReference>
<evidence type="ECO:0000256" key="4">
    <source>
        <dbReference type="ARBA" id="ARBA00023163"/>
    </source>
</evidence>
<feature type="domain" description="Response regulatory" evidence="7">
    <location>
        <begin position="3"/>
        <end position="120"/>
    </location>
</feature>
<feature type="domain" description="HTH luxR-type" evidence="6">
    <location>
        <begin position="150"/>
        <end position="215"/>
    </location>
</feature>
<keyword evidence="1 5" id="KW-0597">Phosphoprotein</keyword>
<evidence type="ECO:0000256" key="3">
    <source>
        <dbReference type="ARBA" id="ARBA00023125"/>
    </source>
</evidence>
<dbReference type="InterPro" id="IPR016032">
    <property type="entry name" value="Sig_transdc_resp-reg_C-effctor"/>
</dbReference>
<feature type="modified residue" description="4-aspartylphosphate" evidence="5">
    <location>
        <position position="54"/>
    </location>
</feature>
<dbReference type="InterPro" id="IPR039420">
    <property type="entry name" value="WalR-like"/>
</dbReference>
<dbReference type="PRINTS" id="PR00038">
    <property type="entry name" value="HTHLUXR"/>
</dbReference>
<dbReference type="Pfam" id="PF00196">
    <property type="entry name" value="GerE"/>
    <property type="match status" value="1"/>
</dbReference>
<proteinExistence type="predicted"/>
<dbReference type="SUPFAM" id="SSF46894">
    <property type="entry name" value="C-terminal effector domain of the bipartite response regulators"/>
    <property type="match status" value="1"/>
</dbReference>
<name>A0ABV6UYK3_9ACTN</name>
<dbReference type="InterPro" id="IPR011006">
    <property type="entry name" value="CheY-like_superfamily"/>
</dbReference>
<dbReference type="SUPFAM" id="SSF52172">
    <property type="entry name" value="CheY-like"/>
    <property type="match status" value="1"/>
</dbReference>
<keyword evidence="2" id="KW-0805">Transcription regulation</keyword>
<reference evidence="8 9" key="1">
    <citation type="submission" date="2024-09" db="EMBL/GenBank/DDBJ databases">
        <authorList>
            <person name="Lee S.D."/>
        </authorList>
    </citation>
    <scope>NUCLEOTIDE SEQUENCE [LARGE SCALE GENOMIC DNA]</scope>
    <source>
        <strain evidence="8 9">N1-5</strain>
    </source>
</reference>
<organism evidence="8 9">
    <name type="scientific">Streptacidiphilus cavernicola</name>
    <dbReference type="NCBI Taxonomy" id="3342716"/>
    <lineage>
        <taxon>Bacteria</taxon>
        <taxon>Bacillati</taxon>
        <taxon>Actinomycetota</taxon>
        <taxon>Actinomycetes</taxon>
        <taxon>Kitasatosporales</taxon>
        <taxon>Streptomycetaceae</taxon>
        <taxon>Streptacidiphilus</taxon>
    </lineage>
</organism>
<dbReference type="PROSITE" id="PS50110">
    <property type="entry name" value="RESPONSE_REGULATORY"/>
    <property type="match status" value="1"/>
</dbReference>
<evidence type="ECO:0000256" key="2">
    <source>
        <dbReference type="ARBA" id="ARBA00023015"/>
    </source>
</evidence>
<dbReference type="SMART" id="SM00448">
    <property type="entry name" value="REC"/>
    <property type="match status" value="1"/>
</dbReference>
<sequence>MIRVLLADDQALVRTGFRMIVENAPDMAVVGEAGDGAEAAALAAELRPDVVLMDVRMPDVDGVEATRRICADGANSARIVILTTFDLDEYVYAALHAGASGFLLKDTLAADLLSAVRVVVRGDAVVAPSVTRRLINRHVGTLPAPLTPTPAPGLEALTEREREVLALIARGLSNTEIAARIHVTEGTVKTHVSRVLAKLHLRDRVQAVVYAYESGLARPSGAFDR</sequence>
<dbReference type="Proteomes" id="UP001592528">
    <property type="component" value="Unassembled WGS sequence"/>
</dbReference>
<gene>
    <name evidence="8" type="ORF">ACEZDJ_35160</name>
</gene>
<dbReference type="CDD" id="cd17535">
    <property type="entry name" value="REC_NarL-like"/>
    <property type="match status" value="1"/>
</dbReference>
<evidence type="ECO:0000313" key="8">
    <source>
        <dbReference type="EMBL" id="MFC1406548.1"/>
    </source>
</evidence>
<dbReference type="InterPro" id="IPR001789">
    <property type="entry name" value="Sig_transdc_resp-reg_receiver"/>
</dbReference>
<evidence type="ECO:0000256" key="5">
    <source>
        <dbReference type="PROSITE-ProRule" id="PRU00169"/>
    </source>
</evidence>
<keyword evidence="9" id="KW-1185">Reference proteome</keyword>